<protein>
    <submittedName>
        <fullName evidence="2">Transmembrane protein</fullName>
    </submittedName>
</protein>
<dbReference type="OrthoDB" id="5773429at2759"/>
<dbReference type="AlphaFoldDB" id="A0A183CPJ2"/>
<proteinExistence type="predicted"/>
<dbReference type="Proteomes" id="UP000050741">
    <property type="component" value="Unassembled WGS sequence"/>
</dbReference>
<name>A0A183CPJ2_GLOPA</name>
<reference evidence="1" key="2">
    <citation type="submission" date="2014-05" db="EMBL/GenBank/DDBJ databases">
        <title>The genome and life-stage specific transcriptomes of Globodera pallida elucidate key aspects of plant parasitism by a cyst nematode.</title>
        <authorList>
            <person name="Cotton J.A."/>
            <person name="Lilley C.J."/>
            <person name="Jones L.M."/>
            <person name="Kikuchi T."/>
            <person name="Reid A.J."/>
            <person name="Thorpe P."/>
            <person name="Tsai I.J."/>
            <person name="Beasley H."/>
            <person name="Blok V."/>
            <person name="Cock P.J.A."/>
            <person name="Van den Akker S.E."/>
            <person name="Holroyd N."/>
            <person name="Hunt M."/>
            <person name="Mantelin S."/>
            <person name="Naghra H."/>
            <person name="Pain A."/>
            <person name="Palomares-Rius J.E."/>
            <person name="Zarowiecki M."/>
            <person name="Berriman M."/>
            <person name="Jones J.T."/>
            <person name="Urwin P.E."/>
        </authorList>
    </citation>
    <scope>NUCLEOTIDE SEQUENCE [LARGE SCALE GENOMIC DNA]</scope>
    <source>
        <strain evidence="1">Lindley</strain>
    </source>
</reference>
<reference evidence="1" key="1">
    <citation type="submission" date="2013-12" db="EMBL/GenBank/DDBJ databases">
        <authorList>
            <person name="Aslett M."/>
        </authorList>
    </citation>
    <scope>NUCLEOTIDE SEQUENCE [LARGE SCALE GENOMIC DNA]</scope>
    <source>
        <strain evidence="1">Lindley</strain>
    </source>
</reference>
<keyword evidence="1" id="KW-1185">Reference proteome</keyword>
<evidence type="ECO:0000313" key="1">
    <source>
        <dbReference type="Proteomes" id="UP000050741"/>
    </source>
</evidence>
<sequence length="157" mass="18736">MVVVSRMWYLSKETCKFVYGAVKVFFDPNWQLPKAKLDPRMPAYPTQLHEWLRVFPWRHYWAYYPLTRTFCYSLAICWAATSITQSTAVKVSKVHFLNHELHHLEANAFHAFTQRQEDLKYFKENDVMAKLRPKNFARELTMGDFKYFPWGFSTGGH</sequence>
<reference evidence="2" key="3">
    <citation type="submission" date="2016-06" db="UniProtKB">
        <authorList>
            <consortium name="WormBaseParasite"/>
        </authorList>
    </citation>
    <scope>IDENTIFICATION</scope>
</reference>
<organism evidence="1 2">
    <name type="scientific">Globodera pallida</name>
    <name type="common">Potato cyst nematode worm</name>
    <name type="synonym">Heterodera pallida</name>
    <dbReference type="NCBI Taxonomy" id="36090"/>
    <lineage>
        <taxon>Eukaryota</taxon>
        <taxon>Metazoa</taxon>
        <taxon>Ecdysozoa</taxon>
        <taxon>Nematoda</taxon>
        <taxon>Chromadorea</taxon>
        <taxon>Rhabditida</taxon>
        <taxon>Tylenchina</taxon>
        <taxon>Tylenchomorpha</taxon>
        <taxon>Tylenchoidea</taxon>
        <taxon>Heteroderidae</taxon>
        <taxon>Heteroderinae</taxon>
        <taxon>Globodera</taxon>
    </lineage>
</organism>
<accession>A0A183CPJ2</accession>
<dbReference type="WBParaSite" id="GPLIN_001479900">
    <property type="protein sequence ID" value="GPLIN_001479900"/>
    <property type="gene ID" value="GPLIN_001479900"/>
</dbReference>
<evidence type="ECO:0000313" key="2">
    <source>
        <dbReference type="WBParaSite" id="GPLIN_001479900"/>
    </source>
</evidence>